<reference evidence="4 5" key="1">
    <citation type="submission" date="2017-04" db="EMBL/GenBank/DDBJ databases">
        <title>Genome Sequence of the Model Brown-Rot Fungus Postia placenta SB12.</title>
        <authorList>
            <consortium name="DOE Joint Genome Institute"/>
            <person name="Gaskell J."/>
            <person name="Kersten P."/>
            <person name="Larrondo L.F."/>
            <person name="Canessa P."/>
            <person name="Martinez D."/>
            <person name="Hibbett D."/>
            <person name="Schmoll M."/>
            <person name="Kubicek C.P."/>
            <person name="Martinez A.T."/>
            <person name="Yadav J."/>
            <person name="Master E."/>
            <person name="Magnuson J.K."/>
            <person name="James T."/>
            <person name="Yaver D."/>
            <person name="Berka R."/>
            <person name="Labutti K."/>
            <person name="Lipzen A."/>
            <person name="Aerts A."/>
            <person name="Barry K."/>
            <person name="Henrissat B."/>
            <person name="Blanchette R."/>
            <person name="Grigoriev I."/>
            <person name="Cullen D."/>
        </authorList>
    </citation>
    <scope>NUCLEOTIDE SEQUENCE [LARGE SCALE GENOMIC DNA]</scope>
    <source>
        <strain evidence="4 5">MAD-698-R-SB12</strain>
    </source>
</reference>
<sequence length="426" mass="46559">MLTHIPFPVLPAPPSWFPGHMLQFARALPGVLARTDVVLELRDARLPLTSINRNFEGAIQKWRKERGRVAAELPTDAAGPSTLALQRPAPSRGLVCERIVVFNKRDLVAEWGIEPFRRAMAVKYPDQKVFFASWNRQRDIKTLNDMLVGIAKSNPHIPEMNVLVVGMPNVGKSTLLNALRTTGIPGPTSKALRTSSQPGLTRALSNRLKLSLDPPVYSYDSPGVMLPFLGNGDPGAERGVKLALIAGIKEGLYDIEALAAYLLYRLNVLDPVSPAYLRLLPPGTSPLTDVYAFLDALATRLCMLQRGGVPDQARAAVWLINWWRSEGGLLAAAAPAPEVGAHAHRRGWGFDLEWEVGAGGAGVQDPTAVQKRMEECIDRFERSAAQEERAGGGVSATQEKKRVREELLAKRAARTRARLTARRGGS</sequence>
<protein>
    <recommendedName>
        <fullName evidence="3">G domain-containing protein</fullName>
    </recommendedName>
</protein>
<keyword evidence="5" id="KW-1185">Reference proteome</keyword>
<evidence type="ECO:0000313" key="4">
    <source>
        <dbReference type="EMBL" id="OSX61073.1"/>
    </source>
</evidence>
<dbReference type="OrthoDB" id="269151at2759"/>
<gene>
    <name evidence="4" type="ORF">POSPLADRAFT_1182230</name>
</gene>
<dbReference type="Pfam" id="PF01926">
    <property type="entry name" value="MMR_HSR1"/>
    <property type="match status" value="1"/>
</dbReference>
<dbReference type="GO" id="GO:0032543">
    <property type="term" value="P:mitochondrial translation"/>
    <property type="evidence" value="ECO:0007669"/>
    <property type="project" value="TreeGrafter"/>
</dbReference>
<dbReference type="STRING" id="670580.A0A1X6MY01"/>
<dbReference type="SUPFAM" id="SSF52540">
    <property type="entry name" value="P-loop containing nucleoside triphosphate hydrolases"/>
    <property type="match status" value="2"/>
</dbReference>
<dbReference type="Gene3D" id="3.40.50.300">
    <property type="entry name" value="P-loop containing nucleotide triphosphate hydrolases"/>
    <property type="match status" value="1"/>
</dbReference>
<dbReference type="GO" id="GO:0005739">
    <property type="term" value="C:mitochondrion"/>
    <property type="evidence" value="ECO:0007669"/>
    <property type="project" value="TreeGrafter"/>
</dbReference>
<dbReference type="AlphaFoldDB" id="A0A1X6MY01"/>
<dbReference type="InterPro" id="IPR023179">
    <property type="entry name" value="GTP-bd_ortho_bundle_sf"/>
</dbReference>
<evidence type="ECO:0000259" key="3">
    <source>
        <dbReference type="Pfam" id="PF01926"/>
    </source>
</evidence>
<keyword evidence="2" id="KW-0342">GTP-binding</keyword>
<dbReference type="PANTHER" id="PTHR45782">
    <property type="entry name" value="MITOCHONDRIAL RIBOSOME-ASSOCIATED GTPASE 1"/>
    <property type="match status" value="1"/>
</dbReference>
<dbReference type="GO" id="GO:0005525">
    <property type="term" value="F:GTP binding"/>
    <property type="evidence" value="ECO:0007669"/>
    <property type="project" value="UniProtKB-KW"/>
</dbReference>
<dbReference type="Gene3D" id="1.10.1580.10">
    <property type="match status" value="1"/>
</dbReference>
<dbReference type="EMBL" id="KZ110599">
    <property type="protein sequence ID" value="OSX61073.1"/>
    <property type="molecule type" value="Genomic_DNA"/>
</dbReference>
<evidence type="ECO:0000313" key="5">
    <source>
        <dbReference type="Proteomes" id="UP000194127"/>
    </source>
</evidence>
<organism evidence="4 5">
    <name type="scientific">Postia placenta MAD-698-R-SB12</name>
    <dbReference type="NCBI Taxonomy" id="670580"/>
    <lineage>
        <taxon>Eukaryota</taxon>
        <taxon>Fungi</taxon>
        <taxon>Dikarya</taxon>
        <taxon>Basidiomycota</taxon>
        <taxon>Agaricomycotina</taxon>
        <taxon>Agaricomycetes</taxon>
        <taxon>Polyporales</taxon>
        <taxon>Adustoporiaceae</taxon>
        <taxon>Rhodonia</taxon>
    </lineage>
</organism>
<dbReference type="GO" id="GO:0003924">
    <property type="term" value="F:GTPase activity"/>
    <property type="evidence" value="ECO:0007669"/>
    <property type="project" value="TreeGrafter"/>
</dbReference>
<dbReference type="GeneID" id="36333854"/>
<evidence type="ECO:0000256" key="1">
    <source>
        <dbReference type="ARBA" id="ARBA00022741"/>
    </source>
</evidence>
<dbReference type="RefSeq" id="XP_024337867.1">
    <property type="nucleotide sequence ID" value="XM_024488905.1"/>
</dbReference>
<dbReference type="InterPro" id="IPR006073">
    <property type="entry name" value="GTP-bd"/>
</dbReference>
<proteinExistence type="predicted"/>
<dbReference type="PANTHER" id="PTHR45782:SF4">
    <property type="entry name" value="MITOCHONDRIAL RIBOSOME-ASSOCIATED GTPASE 1"/>
    <property type="match status" value="1"/>
</dbReference>
<evidence type="ECO:0000256" key="2">
    <source>
        <dbReference type="ARBA" id="ARBA00023134"/>
    </source>
</evidence>
<dbReference type="InterPro" id="IPR027417">
    <property type="entry name" value="P-loop_NTPase"/>
</dbReference>
<feature type="domain" description="G" evidence="3">
    <location>
        <begin position="162"/>
        <end position="225"/>
    </location>
</feature>
<dbReference type="Proteomes" id="UP000194127">
    <property type="component" value="Unassembled WGS sequence"/>
</dbReference>
<accession>A0A1X6MY01</accession>
<name>A0A1X6MY01_9APHY</name>
<keyword evidence="1" id="KW-0547">Nucleotide-binding</keyword>